<evidence type="ECO:0000256" key="3">
    <source>
        <dbReference type="ARBA" id="ARBA00022771"/>
    </source>
</evidence>
<organism evidence="12 13">
    <name type="scientific">Neurospora intermedia</name>
    <dbReference type="NCBI Taxonomy" id="5142"/>
    <lineage>
        <taxon>Eukaryota</taxon>
        <taxon>Fungi</taxon>
        <taxon>Dikarya</taxon>
        <taxon>Ascomycota</taxon>
        <taxon>Pezizomycotina</taxon>
        <taxon>Sordariomycetes</taxon>
        <taxon>Sordariomycetidae</taxon>
        <taxon>Sordariales</taxon>
        <taxon>Sordariaceae</taxon>
        <taxon>Neurospora</taxon>
    </lineage>
</organism>
<evidence type="ECO:0000256" key="2">
    <source>
        <dbReference type="ARBA" id="ARBA00022723"/>
    </source>
</evidence>
<evidence type="ECO:0000313" key="13">
    <source>
        <dbReference type="Proteomes" id="UP001451303"/>
    </source>
</evidence>
<dbReference type="InterPro" id="IPR013088">
    <property type="entry name" value="Znf_NHR/GATA"/>
</dbReference>
<feature type="compositionally biased region" description="Basic and acidic residues" evidence="10">
    <location>
        <begin position="23"/>
        <end position="34"/>
    </location>
</feature>
<protein>
    <submittedName>
        <fullName evidence="12">Nitrogen catabolic enzyme regulatory protein</fullName>
    </submittedName>
</protein>
<evidence type="ECO:0000259" key="11">
    <source>
        <dbReference type="PROSITE" id="PS50114"/>
    </source>
</evidence>
<feature type="compositionally biased region" description="Low complexity" evidence="10">
    <location>
        <begin position="829"/>
        <end position="862"/>
    </location>
</feature>
<keyword evidence="7" id="KW-0804">Transcription</keyword>
<feature type="compositionally biased region" description="Low complexity" evidence="10">
    <location>
        <begin position="1"/>
        <end position="17"/>
    </location>
</feature>
<evidence type="ECO:0000256" key="1">
    <source>
        <dbReference type="ARBA" id="ARBA00004123"/>
    </source>
</evidence>
<evidence type="ECO:0000256" key="8">
    <source>
        <dbReference type="ARBA" id="ARBA00023242"/>
    </source>
</evidence>
<dbReference type="InterPro" id="IPR039355">
    <property type="entry name" value="Transcription_factor_GATA"/>
</dbReference>
<feature type="region of interest" description="Disordered" evidence="10">
    <location>
        <begin position="320"/>
        <end position="352"/>
    </location>
</feature>
<keyword evidence="3 9" id="KW-0863">Zinc-finger</keyword>
<comment type="subcellular location">
    <subcellularLocation>
        <location evidence="1">Nucleus</location>
    </subcellularLocation>
</comment>
<feature type="compositionally biased region" description="Low complexity" evidence="10">
    <location>
        <begin position="45"/>
        <end position="58"/>
    </location>
</feature>
<feature type="compositionally biased region" description="Low complexity" evidence="10">
    <location>
        <begin position="704"/>
        <end position="715"/>
    </location>
</feature>
<dbReference type="Proteomes" id="UP001451303">
    <property type="component" value="Unassembled WGS sequence"/>
</dbReference>
<feature type="region of interest" description="Disordered" evidence="10">
    <location>
        <begin position="1"/>
        <end position="128"/>
    </location>
</feature>
<evidence type="ECO:0000256" key="10">
    <source>
        <dbReference type="SAM" id="MobiDB-lite"/>
    </source>
</evidence>
<dbReference type="PANTHER" id="PTHR10071:SF281">
    <property type="entry name" value="BOX A-BINDING FACTOR-RELATED"/>
    <property type="match status" value="1"/>
</dbReference>
<dbReference type="SMART" id="SM00401">
    <property type="entry name" value="ZnF_GATA"/>
    <property type="match status" value="1"/>
</dbReference>
<feature type="compositionally biased region" description="Polar residues" evidence="10">
    <location>
        <begin position="86"/>
        <end position="97"/>
    </location>
</feature>
<dbReference type="SUPFAM" id="SSF57716">
    <property type="entry name" value="Glucocorticoid receptor-like (DNA-binding domain)"/>
    <property type="match status" value="1"/>
</dbReference>
<dbReference type="InterPro" id="IPR000679">
    <property type="entry name" value="Znf_GATA"/>
</dbReference>
<dbReference type="EMBL" id="JAVLET010000012">
    <property type="protein sequence ID" value="KAL0466636.1"/>
    <property type="molecule type" value="Genomic_DNA"/>
</dbReference>
<keyword evidence="4" id="KW-0862">Zinc</keyword>
<evidence type="ECO:0000256" key="5">
    <source>
        <dbReference type="ARBA" id="ARBA00023015"/>
    </source>
</evidence>
<feature type="compositionally biased region" description="Low complexity" evidence="10">
    <location>
        <begin position="1002"/>
        <end position="1025"/>
    </location>
</feature>
<feature type="compositionally biased region" description="Polar residues" evidence="10">
    <location>
        <begin position="803"/>
        <end position="828"/>
    </location>
</feature>
<keyword evidence="6" id="KW-0534">Nitrate assimilation</keyword>
<dbReference type="PANTHER" id="PTHR10071">
    <property type="entry name" value="TRANSCRIPTION FACTOR GATA FAMILY MEMBER"/>
    <property type="match status" value="1"/>
</dbReference>
<feature type="region of interest" description="Disordered" evidence="10">
    <location>
        <begin position="257"/>
        <end position="299"/>
    </location>
</feature>
<evidence type="ECO:0000256" key="7">
    <source>
        <dbReference type="ARBA" id="ARBA00023163"/>
    </source>
</evidence>
<dbReference type="PRINTS" id="PR00619">
    <property type="entry name" value="GATAZNFINGER"/>
</dbReference>
<keyword evidence="5" id="KW-0805">Transcription regulation</keyword>
<dbReference type="InterPro" id="IPR013860">
    <property type="entry name" value="AreA_GATA"/>
</dbReference>
<evidence type="ECO:0000256" key="4">
    <source>
        <dbReference type="ARBA" id="ARBA00022833"/>
    </source>
</evidence>
<dbReference type="Pfam" id="PF08550">
    <property type="entry name" value="GATA_AreA"/>
    <property type="match status" value="1"/>
</dbReference>
<comment type="caution">
    <text evidence="12">The sequence shown here is derived from an EMBL/GenBank/DDBJ whole genome shotgun (WGS) entry which is preliminary data.</text>
</comment>
<feature type="compositionally biased region" description="Polar residues" evidence="10">
    <location>
        <begin position="928"/>
        <end position="982"/>
    </location>
</feature>
<keyword evidence="2" id="KW-0479">Metal-binding</keyword>
<evidence type="ECO:0000256" key="6">
    <source>
        <dbReference type="ARBA" id="ARBA00023063"/>
    </source>
</evidence>
<evidence type="ECO:0000313" key="12">
    <source>
        <dbReference type="EMBL" id="KAL0466636.1"/>
    </source>
</evidence>
<feature type="compositionally biased region" description="Low complexity" evidence="10">
    <location>
        <begin position="100"/>
        <end position="115"/>
    </location>
</feature>
<name>A0ABR3D1T0_NEUIN</name>
<dbReference type="Pfam" id="PF00320">
    <property type="entry name" value="GATA"/>
    <property type="match status" value="1"/>
</dbReference>
<feature type="region of interest" description="Disordered" evidence="10">
    <location>
        <begin position="591"/>
        <end position="744"/>
    </location>
</feature>
<feature type="region of interest" description="Disordered" evidence="10">
    <location>
        <begin position="1001"/>
        <end position="1030"/>
    </location>
</feature>
<gene>
    <name evidence="12" type="ORF">QR685DRAFT_102080</name>
</gene>
<keyword evidence="8" id="KW-0539">Nucleus</keyword>
<feature type="compositionally biased region" description="Polar residues" evidence="10">
    <location>
        <begin position="724"/>
        <end position="737"/>
    </location>
</feature>
<feature type="compositionally biased region" description="Low complexity" evidence="10">
    <location>
        <begin position="869"/>
        <end position="910"/>
    </location>
</feature>
<feature type="domain" description="GATA-type" evidence="11">
    <location>
        <begin position="738"/>
        <end position="791"/>
    </location>
</feature>
<evidence type="ECO:0000256" key="9">
    <source>
        <dbReference type="PROSITE-ProRule" id="PRU00094"/>
    </source>
</evidence>
<feature type="compositionally biased region" description="Polar residues" evidence="10">
    <location>
        <begin position="653"/>
        <end position="662"/>
    </location>
</feature>
<dbReference type="CDD" id="cd00202">
    <property type="entry name" value="ZnF_GATA"/>
    <property type="match status" value="1"/>
</dbReference>
<keyword evidence="13" id="KW-1185">Reference proteome</keyword>
<dbReference type="Gene3D" id="3.30.50.10">
    <property type="entry name" value="Erythroid Transcription Factor GATA-1, subunit A"/>
    <property type="match status" value="1"/>
</dbReference>
<accession>A0ABR3D1T0</accession>
<feature type="region of interest" description="Disordered" evidence="10">
    <location>
        <begin position="793"/>
        <end position="987"/>
    </location>
</feature>
<dbReference type="PROSITE" id="PS00344">
    <property type="entry name" value="GATA_ZN_FINGER_1"/>
    <property type="match status" value="1"/>
</dbReference>
<reference evidence="12 13" key="1">
    <citation type="submission" date="2023-09" db="EMBL/GenBank/DDBJ databases">
        <title>Multi-omics analysis of a traditional fermented food reveals byproduct-associated fungal strains for waste-to-food upcycling.</title>
        <authorList>
            <consortium name="Lawrence Berkeley National Laboratory"/>
            <person name="Rekdal V.M."/>
            <person name="Villalobos-Escobedo J.M."/>
            <person name="Rodriguez-Valeron N."/>
            <person name="Garcia M.O."/>
            <person name="Vasquez D.P."/>
            <person name="Damayanti I."/>
            <person name="Sorensen P.M."/>
            <person name="Baidoo E.E."/>
            <person name="De Carvalho A.C."/>
            <person name="Riley R."/>
            <person name="Lipzen A."/>
            <person name="He G."/>
            <person name="Yan M."/>
            <person name="Haridas S."/>
            <person name="Daum C."/>
            <person name="Yoshinaga Y."/>
            <person name="Ng V."/>
            <person name="Grigoriev I.V."/>
            <person name="Munk R."/>
            <person name="Nuraida L."/>
            <person name="Wijaya C.H."/>
            <person name="Morales P.-C."/>
            <person name="Keasling J.D."/>
        </authorList>
    </citation>
    <scope>NUCLEOTIDE SEQUENCE [LARGE SCALE GENOMIC DNA]</scope>
    <source>
        <strain evidence="12 13">FGSC 2613</strain>
    </source>
</reference>
<feature type="region of interest" description="Disordered" evidence="10">
    <location>
        <begin position="208"/>
        <end position="242"/>
    </location>
</feature>
<sequence>MAASTTTPTATTRPFFTMNPTTTEHDFRFPRRPGDSMAGTGLGGAAMSSSSANSNNNSHQHHPMSAFNHHHHNAAGSARGRDSYGRPSSSNNTSNGFVANINHQSSSNSNNISKNIPPPTSDYHNQSASNGAAAYDLLRSSAFPPFQDGLAGMTQSPDEMQKQDPLATQVWKYFAKTKLALPNQERMENLTWRMMAKPLQTYRRQMETDRTHRFSESAPQKSTSGIARLRKSSEQTQSQGSDLMNLDDFINGENISTPAGLSLAPSPETSSKMADDRTAHHSTASAIPIKARKDQQSQHMIPQSVPAALHHPRMQTEFGYLPRHLRKTSIDETSKRNPNRKRPADFSPHVSAVTPSYVTNGLDADTDLHDYSLDHTSHDGLPPQTAHSSVPYALDTVGLDADTFITSAGPFQQNFSFSPSTSPMVSHDPFTAMFGPNNSSMHSGPINGNNFYSPPASAFQSTASTPHPMNEGGDNFYFGVDMRRARQQPYQPGNHGMGNAMAHQFPYAGNGNMMFPASSAGQDPTPSFAAPNSFSGHIDPTQVFHNEQAVRSPGMSVLQDSLFTFGAESDGDEEDGGAFADRNLSISHDLSSQGMEEPAFDSPSMGWDPSLPGNFSTQAARYPGGPPRKQVTIGATTTDYVDNTGEWDGSGLPRSQSQSFRQSDLRKGKMSRTASTPGLSARMNPFERLAQSASHSPPADVGRSSGLSSVPASRPSSPPPGAKQGSTTNLQGAAGNSTDTPTTCTNCFTQTTPLWRRNPDGQPLCNACGLFLKLHGVVRPLSLKTDVIKKRNRGSGASLPVGGTSTRSKKNASMSAAARKNSTLSITSNANNQPPAQVATPPAQQQVRASSVNESESPASGPASGGNTAGSTPTSYHGSTGSTSGAMGGKSVIPIASAPPKSAPGPRASSMSRRDTISSKRQRRHSKSAGSDQPISAGAVSSSSGMDVDSPANSTGSNETMPTFNPGSAFSRLPPTTQSSLGFGNGYINTPRPMVGPGGMMGMPNGQAGQMMGASSSSGPGSGPSRTGAEWEWLTMSL</sequence>
<proteinExistence type="predicted"/>
<dbReference type="PROSITE" id="PS50114">
    <property type="entry name" value="GATA_ZN_FINGER_2"/>
    <property type="match status" value="1"/>
</dbReference>